<feature type="domain" description="MobA-like NTP transferase" evidence="19">
    <location>
        <begin position="9"/>
        <end position="195"/>
    </location>
</feature>
<keyword evidence="21" id="KW-1185">Reference proteome</keyword>
<feature type="binding site" evidence="17">
    <location>
        <position position="234"/>
    </location>
    <ligand>
        <name>Mg(2+)</name>
        <dbReference type="ChEBI" id="CHEBI:18420"/>
    </ligand>
</feature>
<keyword evidence="11 17" id="KW-0511">Multifunctional enzyme</keyword>
<dbReference type="GO" id="GO:0071555">
    <property type="term" value="P:cell wall organization"/>
    <property type="evidence" value="ECO:0007669"/>
    <property type="project" value="UniProtKB-KW"/>
</dbReference>
<dbReference type="RefSeq" id="WP_210897441.1">
    <property type="nucleotide sequence ID" value="NZ_CP071696.1"/>
</dbReference>
<evidence type="ECO:0000256" key="16">
    <source>
        <dbReference type="ARBA" id="ARBA00049628"/>
    </source>
</evidence>
<feature type="binding site" evidence="17">
    <location>
        <position position="176"/>
    </location>
    <ligand>
        <name>UDP-N-acetyl-alpha-D-glucosamine</name>
        <dbReference type="ChEBI" id="CHEBI:57705"/>
    </ligand>
</feature>
<dbReference type="NCBIfam" id="NF010932">
    <property type="entry name" value="PRK14352.1"/>
    <property type="match status" value="1"/>
</dbReference>
<dbReference type="InterPro" id="IPR011004">
    <property type="entry name" value="Trimer_LpxA-like_sf"/>
</dbReference>
<dbReference type="NCBIfam" id="TIGR01173">
    <property type="entry name" value="glmU"/>
    <property type="match status" value="1"/>
</dbReference>
<dbReference type="Gene3D" id="3.90.550.10">
    <property type="entry name" value="Spore Coat Polysaccharide Biosynthesis Protein SpsA, Chain A"/>
    <property type="match status" value="1"/>
</dbReference>
<evidence type="ECO:0000259" key="19">
    <source>
        <dbReference type="Pfam" id="PF12804"/>
    </source>
</evidence>
<sequence length="482" mass="49702">MTDQNLAIIVLAAGQGTRMKSATPKVLHPLAGVPLVAHALATARALESANVLAVVRHERDLVAEAIRGELPEAVIVDQDEVPGTGRAVEQAVAALPAGFEGEVLVVNGDVPLLDADTLRAFLARHRESGSAASVLSARFDDPSGYGRIVRDASGRFDRIVEQKDASEAERAIDEVNAGVYAFGAAALRDQLANLTTDNAQGEKYLTDVIGLLRGAGSEVEAVPAAEPWMVAGVNDRAQLAETAAKLNAMIVRGWQLNGVTVQDPATTWIDLRVTIEADATILPNTQLRGATTIASGAVVGPDTTLLDTEVGPGAVVKRADATLAVIGANANVGPFAYLRPGTVLDADGKIGTFVETKNAHIHRGAKVPHLSYIGDANVGEATNLGAGAITANYDDVAKHRTEIGARVHTGSHNVFVAPVRIGDGAKTGAGAVIRKDVQPGALALSVAPQRNIEGWVQQHRAGTASAAAADAAGGAQGESSGE</sequence>
<feature type="binding site" evidence="17">
    <location>
        <begin position="83"/>
        <end position="84"/>
    </location>
    <ligand>
        <name>UDP-N-acetyl-alpha-D-glucosamine</name>
        <dbReference type="ChEBI" id="CHEBI:57705"/>
    </ligand>
</feature>
<dbReference type="SUPFAM" id="SSF51161">
    <property type="entry name" value="Trimeric LpxA-like enzymes"/>
    <property type="match status" value="1"/>
</dbReference>
<name>A0A975FKD3_9MICO</name>
<keyword evidence="5 17" id="KW-0548">Nucleotidyltransferase</keyword>
<feature type="binding site" evidence="17">
    <location>
        <position position="411"/>
    </location>
    <ligand>
        <name>acetyl-CoA</name>
        <dbReference type="ChEBI" id="CHEBI:57288"/>
    </ligand>
</feature>
<dbReference type="GO" id="GO:0006048">
    <property type="term" value="P:UDP-N-acetylglucosamine biosynthetic process"/>
    <property type="evidence" value="ECO:0007669"/>
    <property type="project" value="InterPro"/>
</dbReference>
<keyword evidence="12 17" id="KW-0012">Acyltransferase</keyword>
<dbReference type="InterPro" id="IPR050065">
    <property type="entry name" value="GlmU-like"/>
</dbReference>
<feature type="binding site" evidence="17">
    <location>
        <begin position="392"/>
        <end position="393"/>
    </location>
    <ligand>
        <name>acetyl-CoA</name>
        <dbReference type="ChEBI" id="CHEBI:57288"/>
    </ligand>
</feature>
<gene>
    <name evidence="17 20" type="primary">glmU</name>
    <name evidence="20" type="ORF">G127AT_12685</name>
</gene>
<evidence type="ECO:0000256" key="2">
    <source>
        <dbReference type="ARBA" id="ARBA00007947"/>
    </source>
</evidence>
<evidence type="ECO:0000256" key="13">
    <source>
        <dbReference type="ARBA" id="ARBA00023316"/>
    </source>
</evidence>
<keyword evidence="4 17" id="KW-0808">Transferase</keyword>
<feature type="binding site" evidence="17">
    <location>
        <position position="234"/>
    </location>
    <ligand>
        <name>UDP-N-acetyl-alpha-D-glucosamine</name>
        <dbReference type="ChEBI" id="CHEBI:57705"/>
    </ligand>
</feature>
<keyword evidence="10 17" id="KW-0573">Peptidoglycan synthesis</keyword>
<dbReference type="CDD" id="cd03353">
    <property type="entry name" value="LbH_GlmU_C"/>
    <property type="match status" value="1"/>
</dbReference>
<dbReference type="GO" id="GO:0008360">
    <property type="term" value="P:regulation of cell shape"/>
    <property type="evidence" value="ECO:0007669"/>
    <property type="project" value="UniProtKB-KW"/>
</dbReference>
<feature type="binding site" evidence="17">
    <location>
        <position position="383"/>
    </location>
    <ligand>
        <name>UDP-N-acetyl-alpha-D-glucosamine</name>
        <dbReference type="ChEBI" id="CHEBI:57705"/>
    </ligand>
</feature>
<dbReference type="GO" id="GO:0000902">
    <property type="term" value="P:cell morphogenesis"/>
    <property type="evidence" value="ECO:0007669"/>
    <property type="project" value="UniProtKB-UniRule"/>
</dbReference>
<dbReference type="InterPro" id="IPR038009">
    <property type="entry name" value="GlmU_C_LbH"/>
</dbReference>
<dbReference type="PANTHER" id="PTHR43584">
    <property type="entry name" value="NUCLEOTIDYL TRANSFERASE"/>
    <property type="match status" value="1"/>
</dbReference>
<dbReference type="GO" id="GO:0005737">
    <property type="term" value="C:cytoplasm"/>
    <property type="evidence" value="ECO:0007669"/>
    <property type="project" value="UniProtKB-SubCell"/>
</dbReference>
<dbReference type="InterPro" id="IPR029044">
    <property type="entry name" value="Nucleotide-diphossugar_trans"/>
</dbReference>
<feature type="binding site" evidence="17">
    <location>
        <position position="109"/>
    </location>
    <ligand>
        <name>Mg(2+)</name>
        <dbReference type="ChEBI" id="CHEBI:18420"/>
    </ligand>
</feature>
<feature type="region of interest" description="Linker" evidence="17">
    <location>
        <begin position="237"/>
        <end position="257"/>
    </location>
</feature>
<evidence type="ECO:0000313" key="20">
    <source>
        <dbReference type="EMBL" id="QTX04140.1"/>
    </source>
</evidence>
<dbReference type="InterPro" id="IPR025877">
    <property type="entry name" value="MobA-like_NTP_Trfase"/>
</dbReference>
<feature type="binding site" evidence="17">
    <location>
        <begin position="11"/>
        <end position="14"/>
    </location>
    <ligand>
        <name>UDP-N-acetyl-alpha-D-glucosamine</name>
        <dbReference type="ChEBI" id="CHEBI:57705"/>
    </ligand>
</feature>
<feature type="binding site" evidence="17">
    <location>
        <position position="357"/>
    </location>
    <ligand>
        <name>UDP-N-acetyl-alpha-D-glucosamine</name>
        <dbReference type="ChEBI" id="CHEBI:57705"/>
    </ligand>
</feature>
<protein>
    <recommendedName>
        <fullName evidence="17">Bifunctional protein GlmU</fullName>
    </recommendedName>
    <domain>
        <recommendedName>
            <fullName evidence="17">UDP-N-acetylglucosamine pyrophosphorylase</fullName>
            <ecNumber evidence="17">2.7.7.23</ecNumber>
        </recommendedName>
        <alternativeName>
            <fullName evidence="17">N-acetylglucosamine-1-phosphate uridyltransferase</fullName>
        </alternativeName>
    </domain>
    <domain>
        <recommendedName>
            <fullName evidence="17">Glucosamine-1-phosphate N-acetyltransferase</fullName>
            <ecNumber evidence="17">2.3.1.157</ecNumber>
        </recommendedName>
    </domain>
</protein>
<comment type="pathway">
    <text evidence="17">Nucleotide-sugar biosynthesis; UDP-N-acetyl-alpha-D-glucosamine biosynthesis; N-acetyl-alpha-D-glucosamine 1-phosphate from alpha-D-glucosamine 6-phosphate (route II): step 2/2.</text>
</comment>
<dbReference type="Pfam" id="PF12804">
    <property type="entry name" value="NTP_transf_3"/>
    <property type="match status" value="1"/>
</dbReference>
<feature type="binding site" evidence="17">
    <location>
        <position position="161"/>
    </location>
    <ligand>
        <name>UDP-N-acetyl-alpha-D-glucosamine</name>
        <dbReference type="ChEBI" id="CHEBI:57705"/>
    </ligand>
</feature>
<proteinExistence type="inferred from homology"/>
<dbReference type="Proteomes" id="UP000671914">
    <property type="component" value="Chromosome"/>
</dbReference>
<dbReference type="CDD" id="cd02540">
    <property type="entry name" value="GT2_GlmU_N_bac"/>
    <property type="match status" value="1"/>
</dbReference>
<feature type="binding site" evidence="17">
    <location>
        <position position="25"/>
    </location>
    <ligand>
        <name>UDP-N-acetyl-alpha-D-glucosamine</name>
        <dbReference type="ChEBI" id="CHEBI:57705"/>
    </ligand>
</feature>
<dbReference type="AlphaFoldDB" id="A0A975FKD3"/>
<comment type="subunit">
    <text evidence="17">Homotrimer.</text>
</comment>
<evidence type="ECO:0000313" key="21">
    <source>
        <dbReference type="Proteomes" id="UP000671914"/>
    </source>
</evidence>
<comment type="catalytic activity">
    <reaction evidence="14 17">
        <text>alpha-D-glucosamine 1-phosphate + acetyl-CoA = N-acetyl-alpha-D-glucosamine 1-phosphate + CoA + H(+)</text>
        <dbReference type="Rhea" id="RHEA:13725"/>
        <dbReference type="ChEBI" id="CHEBI:15378"/>
        <dbReference type="ChEBI" id="CHEBI:57287"/>
        <dbReference type="ChEBI" id="CHEBI:57288"/>
        <dbReference type="ChEBI" id="CHEBI:57776"/>
        <dbReference type="ChEBI" id="CHEBI:58516"/>
        <dbReference type="EC" id="2.3.1.157"/>
    </reaction>
</comment>
<evidence type="ECO:0000256" key="15">
    <source>
        <dbReference type="ARBA" id="ARBA00048493"/>
    </source>
</evidence>
<dbReference type="GO" id="GO:0000287">
    <property type="term" value="F:magnesium ion binding"/>
    <property type="evidence" value="ECO:0007669"/>
    <property type="project" value="UniProtKB-UniRule"/>
</dbReference>
<keyword evidence="8 17" id="KW-0460">Magnesium</keyword>
<evidence type="ECO:0000256" key="12">
    <source>
        <dbReference type="ARBA" id="ARBA00023315"/>
    </source>
</evidence>
<comment type="catalytic activity">
    <reaction evidence="15 17">
        <text>N-acetyl-alpha-D-glucosamine 1-phosphate + UTP + H(+) = UDP-N-acetyl-alpha-D-glucosamine + diphosphate</text>
        <dbReference type="Rhea" id="RHEA:13509"/>
        <dbReference type="ChEBI" id="CHEBI:15378"/>
        <dbReference type="ChEBI" id="CHEBI:33019"/>
        <dbReference type="ChEBI" id="CHEBI:46398"/>
        <dbReference type="ChEBI" id="CHEBI:57705"/>
        <dbReference type="ChEBI" id="CHEBI:57776"/>
        <dbReference type="EC" id="2.7.7.23"/>
    </reaction>
</comment>
<evidence type="ECO:0000256" key="14">
    <source>
        <dbReference type="ARBA" id="ARBA00048247"/>
    </source>
</evidence>
<dbReference type="InterPro" id="IPR005882">
    <property type="entry name" value="Bifunctional_GlmU"/>
</dbReference>
<feature type="region of interest" description="Pyrophosphorylase" evidence="17">
    <location>
        <begin position="1"/>
        <end position="236"/>
    </location>
</feature>
<keyword evidence="7 17" id="KW-0677">Repeat</keyword>
<dbReference type="PANTHER" id="PTHR43584:SF3">
    <property type="entry name" value="BIFUNCTIONAL PROTEIN GLMU"/>
    <property type="match status" value="1"/>
</dbReference>
<keyword evidence="13 17" id="KW-0961">Cell wall biogenesis/degradation</keyword>
<comment type="similarity">
    <text evidence="1 17">In the C-terminal section; belongs to the transferase hexapeptide repeat family.</text>
</comment>
<dbReference type="KEGG" id="aarc:G127AT_12685"/>
<dbReference type="EMBL" id="CP071696">
    <property type="protein sequence ID" value="QTX04140.1"/>
    <property type="molecule type" value="Genomic_DNA"/>
</dbReference>
<evidence type="ECO:0000256" key="5">
    <source>
        <dbReference type="ARBA" id="ARBA00022695"/>
    </source>
</evidence>
<accession>A0A975FKD3</accession>
<feature type="binding site" evidence="17">
    <location>
        <position position="146"/>
    </location>
    <ligand>
        <name>UDP-N-acetyl-alpha-D-glucosamine</name>
        <dbReference type="ChEBI" id="CHEBI:57705"/>
    </ligand>
</feature>
<dbReference type="EC" id="2.7.7.23" evidence="17"/>
<evidence type="ECO:0000256" key="7">
    <source>
        <dbReference type="ARBA" id="ARBA00022737"/>
    </source>
</evidence>
<feature type="binding site" evidence="17">
    <location>
        <position position="339"/>
    </location>
    <ligand>
        <name>UDP-N-acetyl-alpha-D-glucosamine</name>
        <dbReference type="ChEBI" id="CHEBI:57705"/>
    </ligand>
</feature>
<evidence type="ECO:0000256" key="6">
    <source>
        <dbReference type="ARBA" id="ARBA00022723"/>
    </source>
</evidence>
<evidence type="ECO:0000256" key="18">
    <source>
        <dbReference type="SAM" id="MobiDB-lite"/>
    </source>
</evidence>
<evidence type="ECO:0000256" key="8">
    <source>
        <dbReference type="ARBA" id="ARBA00022842"/>
    </source>
</evidence>
<dbReference type="GO" id="GO:0009252">
    <property type="term" value="P:peptidoglycan biosynthetic process"/>
    <property type="evidence" value="ECO:0007669"/>
    <property type="project" value="UniProtKB-UniRule"/>
</dbReference>
<comment type="pathway">
    <text evidence="17">Bacterial outer membrane biogenesis; LPS lipid A biosynthesis.</text>
</comment>
<organism evidence="20 21">
    <name type="scientific">Agromyces archimandritae</name>
    <dbReference type="NCBI Taxonomy" id="2781962"/>
    <lineage>
        <taxon>Bacteria</taxon>
        <taxon>Bacillati</taxon>
        <taxon>Actinomycetota</taxon>
        <taxon>Actinomycetes</taxon>
        <taxon>Micrococcales</taxon>
        <taxon>Microbacteriaceae</taxon>
        <taxon>Agromyces</taxon>
    </lineage>
</organism>
<evidence type="ECO:0000256" key="10">
    <source>
        <dbReference type="ARBA" id="ARBA00022984"/>
    </source>
</evidence>
<comment type="similarity">
    <text evidence="2 17">In the N-terminal section; belongs to the N-acetylglucosamine-1-phosphate uridyltransferase family.</text>
</comment>
<evidence type="ECO:0000256" key="3">
    <source>
        <dbReference type="ARBA" id="ARBA00022490"/>
    </source>
</evidence>
<feature type="binding site" evidence="17">
    <location>
        <position position="372"/>
    </location>
    <ligand>
        <name>UDP-N-acetyl-alpha-D-glucosamine</name>
        <dbReference type="ChEBI" id="CHEBI:57705"/>
    </ligand>
</feature>
<comment type="caution">
    <text evidence="17">Lacks conserved residue(s) required for the propagation of feature annotation.</text>
</comment>
<dbReference type="SUPFAM" id="SSF53448">
    <property type="entry name" value="Nucleotide-diphospho-sugar transferases"/>
    <property type="match status" value="1"/>
</dbReference>
<dbReference type="GO" id="GO:0009245">
    <property type="term" value="P:lipid A biosynthetic process"/>
    <property type="evidence" value="ECO:0007669"/>
    <property type="project" value="UniProtKB-UniRule"/>
</dbReference>
<keyword evidence="9 17" id="KW-0133">Cell shape</keyword>
<feature type="binding site" evidence="17">
    <location>
        <position position="78"/>
    </location>
    <ligand>
        <name>UDP-N-acetyl-alpha-D-glucosamine</name>
        <dbReference type="ChEBI" id="CHEBI:57705"/>
    </ligand>
</feature>
<feature type="region of interest" description="N-acetyltransferase" evidence="17">
    <location>
        <begin position="258"/>
        <end position="482"/>
    </location>
</feature>
<dbReference type="HAMAP" id="MF_01631">
    <property type="entry name" value="GlmU"/>
    <property type="match status" value="1"/>
</dbReference>
<evidence type="ECO:0000256" key="11">
    <source>
        <dbReference type="ARBA" id="ARBA00023268"/>
    </source>
</evidence>
<dbReference type="EC" id="2.3.1.157" evidence="17"/>
<keyword evidence="3 17" id="KW-0963">Cytoplasm</keyword>
<comment type="cofactor">
    <cofactor evidence="17">
        <name>Mg(2+)</name>
        <dbReference type="ChEBI" id="CHEBI:18420"/>
    </cofactor>
    <text evidence="17">Binds 1 Mg(2+) ion per subunit.</text>
</comment>
<feature type="binding site" evidence="17">
    <location>
        <position position="386"/>
    </location>
    <ligand>
        <name>acetyl-CoA</name>
        <dbReference type="ChEBI" id="CHEBI:57288"/>
    </ligand>
</feature>
<feature type="binding site" evidence="17">
    <location>
        <position position="429"/>
    </location>
    <ligand>
        <name>acetyl-CoA</name>
        <dbReference type="ChEBI" id="CHEBI:57288"/>
    </ligand>
</feature>
<reference evidence="20" key="1">
    <citation type="submission" date="2021-03" db="EMBL/GenBank/DDBJ databases">
        <title>Agromyces archimandritus sp. nov., isolated from the cockroach Archimandrita tessellata.</title>
        <authorList>
            <person name="Guzman J."/>
            <person name="Ortuzar M."/>
            <person name="Poehlein A."/>
            <person name="Daniel R."/>
            <person name="Trujillo M."/>
            <person name="Vilcinskas A."/>
        </authorList>
    </citation>
    <scope>NUCLEOTIDE SEQUENCE</scope>
    <source>
        <strain evidence="20">G127AT</strain>
    </source>
</reference>
<dbReference type="Gene3D" id="2.160.10.10">
    <property type="entry name" value="Hexapeptide repeat proteins"/>
    <property type="match status" value="1"/>
</dbReference>
<keyword evidence="6 17" id="KW-0479">Metal-binding</keyword>
<comment type="pathway">
    <text evidence="17">Nucleotide-sugar biosynthesis; UDP-N-acetyl-alpha-D-glucosamine biosynthesis; UDP-N-acetyl-alpha-D-glucosamine from N-acetyl-alpha-D-glucosamine 1-phosphate: step 1/1.</text>
</comment>
<evidence type="ECO:0000256" key="9">
    <source>
        <dbReference type="ARBA" id="ARBA00022960"/>
    </source>
</evidence>
<evidence type="ECO:0000256" key="4">
    <source>
        <dbReference type="ARBA" id="ARBA00022679"/>
    </source>
</evidence>
<feature type="active site" description="Proton acceptor" evidence="17">
    <location>
        <position position="369"/>
    </location>
</feature>
<feature type="region of interest" description="Disordered" evidence="18">
    <location>
        <begin position="463"/>
        <end position="482"/>
    </location>
</feature>
<dbReference type="GO" id="GO:0019134">
    <property type="term" value="F:glucosamine-1-phosphate N-acetyltransferase activity"/>
    <property type="evidence" value="ECO:0007669"/>
    <property type="project" value="UniProtKB-UniRule"/>
</dbReference>
<comment type="subcellular location">
    <subcellularLocation>
        <location evidence="17">Cytoplasm</location>
    </subcellularLocation>
</comment>
<comment type="function">
    <text evidence="16 17">Catalyzes the last two sequential reactions in the de novo biosynthetic pathway for UDP-N-acetylglucosamine (UDP-GlcNAc). The C-terminal domain catalyzes the transfer of acetyl group from acetyl coenzyme A to glucosamine-1-phosphate (GlcN-1-P) to produce N-acetylglucosamine-1-phosphate (GlcNAc-1-P), which is converted into UDP-GlcNAc by the transfer of uridine 5-monophosphate (from uridine 5-triphosphate), a reaction catalyzed by the N-terminal domain.</text>
</comment>
<evidence type="ECO:0000256" key="17">
    <source>
        <dbReference type="HAMAP-Rule" id="MF_01631"/>
    </source>
</evidence>
<dbReference type="GO" id="GO:0003977">
    <property type="term" value="F:UDP-N-acetylglucosamine diphosphorylase activity"/>
    <property type="evidence" value="ECO:0007669"/>
    <property type="project" value="UniProtKB-UniRule"/>
</dbReference>
<dbReference type="GO" id="GO:0016020">
    <property type="term" value="C:membrane"/>
    <property type="evidence" value="ECO:0007669"/>
    <property type="project" value="GOC"/>
</dbReference>
<evidence type="ECO:0000256" key="1">
    <source>
        <dbReference type="ARBA" id="ARBA00007707"/>
    </source>
</evidence>